<keyword evidence="6" id="KW-1185">Reference proteome</keyword>
<dbReference type="InterPro" id="IPR032386">
    <property type="entry name" value="FlgT_M"/>
</dbReference>
<dbReference type="OrthoDB" id="8778507at2"/>
<feature type="signal peptide" evidence="1">
    <location>
        <begin position="1"/>
        <end position="20"/>
    </location>
</feature>
<dbReference type="Pfam" id="PF16548">
    <property type="entry name" value="FlgT_N"/>
    <property type="match status" value="1"/>
</dbReference>
<dbReference type="AlphaFoldDB" id="A0A2T1KBS7"/>
<comment type="caution">
    <text evidence="5">The sequence shown here is derived from an EMBL/GenBank/DDBJ whole genome shotgun (WGS) entry which is preliminary data.</text>
</comment>
<dbReference type="InterPro" id="IPR032370">
    <property type="entry name" value="FlgT_N"/>
</dbReference>
<reference evidence="5 6" key="1">
    <citation type="submission" date="2018-03" db="EMBL/GenBank/DDBJ databases">
        <title>Marinobacter brunus sp. nov., a marine bacterium of Gamma-proteobacteria isolated from the surface seawater of the South China Sea.</title>
        <authorList>
            <person name="Cheng H."/>
            <person name="Wu Y.-H."/>
            <person name="Xamxidin M."/>
            <person name="Xu X.-W."/>
        </authorList>
    </citation>
    <scope>NUCLEOTIDE SEQUENCE [LARGE SCALE GENOMIC DNA]</scope>
    <source>
        <strain evidence="5 6">NH169-3</strain>
    </source>
</reference>
<sequence>MTIRVFFLCLLGLCTGVLQAAVLEGVGHANIREGNLAQARAEARQAAMRDLALQYEARVSTTDTIENGELTQSYTELSAQAKVRNATIVDEYRRGNLLRVIVRADMAGADASDESMCKAAEASGLRKRVAVTAFPVLRPVQAGSPGLNDAAQELPRALVARLQARYSMEVLGATSLQLFSNLPDAPTAQANPASNHLTNVVQLARELGAQFVVSGVIRDISLADPGAWGSSIADRIKRRFNRVDTRRRFAVELMIFDGFSGSPVLRQRFETLAPWQPSGSGSGGFASAGFSGTEWGRAVSGVMDDMAGAVSKALACQPFMTRITRVAGEHVTLASGATAGLRPGQELSLYRSQRYFDSLQGTPELSDTGATLVLNNVHPDFSNGRMSTEAGQVNIQRDDLAIIW</sequence>
<feature type="domain" description="Flagellar assembly protein T N-terminal" evidence="4">
    <location>
        <begin position="22"/>
        <end position="107"/>
    </location>
</feature>
<protein>
    <recommendedName>
        <fullName evidence="7">Flagellar assembly protein T N-terminal domain-containing protein</fullName>
    </recommendedName>
</protein>
<proteinExistence type="predicted"/>
<feature type="domain" description="Flagellar assembly protein T middle" evidence="3">
    <location>
        <begin position="121"/>
        <end position="276"/>
    </location>
</feature>
<evidence type="ECO:0008006" key="7">
    <source>
        <dbReference type="Google" id="ProtNLM"/>
    </source>
</evidence>
<keyword evidence="1" id="KW-0732">Signal</keyword>
<evidence type="ECO:0000313" key="5">
    <source>
        <dbReference type="EMBL" id="PSF07223.1"/>
    </source>
</evidence>
<organism evidence="5 6">
    <name type="scientific">Marinobacter fuscus</name>
    <dbReference type="NCBI Taxonomy" id="2109942"/>
    <lineage>
        <taxon>Bacteria</taxon>
        <taxon>Pseudomonadati</taxon>
        <taxon>Pseudomonadota</taxon>
        <taxon>Gammaproteobacteria</taxon>
        <taxon>Pseudomonadales</taxon>
        <taxon>Marinobacteraceae</taxon>
        <taxon>Marinobacter</taxon>
    </lineage>
</organism>
<name>A0A2T1KBS7_9GAMM</name>
<dbReference type="InterPro" id="IPR032388">
    <property type="entry name" value="FlgT_C"/>
</dbReference>
<dbReference type="Gene3D" id="2.40.10.410">
    <property type="entry name" value="FlgT, C-terminal domain"/>
    <property type="match status" value="1"/>
</dbReference>
<feature type="domain" description="Flagellar assembly protein T C-terminal" evidence="2">
    <location>
        <begin position="328"/>
        <end position="402"/>
    </location>
</feature>
<dbReference type="Proteomes" id="UP000239866">
    <property type="component" value="Unassembled WGS sequence"/>
</dbReference>
<dbReference type="InterPro" id="IPR038180">
    <property type="entry name" value="FlgT_N_sf"/>
</dbReference>
<dbReference type="InterPro" id="IPR038165">
    <property type="entry name" value="FlgT_C_sf"/>
</dbReference>
<accession>A0A2T1KBS7</accession>
<feature type="chain" id="PRO_5015749824" description="Flagellar assembly protein T N-terminal domain-containing protein" evidence="1">
    <location>
        <begin position="21"/>
        <end position="404"/>
    </location>
</feature>
<dbReference type="EMBL" id="PXNP01000076">
    <property type="protein sequence ID" value="PSF07223.1"/>
    <property type="molecule type" value="Genomic_DNA"/>
</dbReference>
<dbReference type="Gene3D" id="3.40.50.10610">
    <property type="entry name" value="ABC-type transport auxiliary lipoprotein component"/>
    <property type="match status" value="1"/>
</dbReference>
<evidence type="ECO:0000313" key="6">
    <source>
        <dbReference type="Proteomes" id="UP000239866"/>
    </source>
</evidence>
<dbReference type="Pfam" id="PF16538">
    <property type="entry name" value="FlgT_C"/>
    <property type="match status" value="1"/>
</dbReference>
<dbReference type="RefSeq" id="WP_106762473.1">
    <property type="nucleotide sequence ID" value="NZ_PXNP01000076.1"/>
</dbReference>
<evidence type="ECO:0000256" key="1">
    <source>
        <dbReference type="SAM" id="SignalP"/>
    </source>
</evidence>
<gene>
    <name evidence="5" type="ORF">C7H09_10530</name>
</gene>
<dbReference type="Gene3D" id="3.30.1660.40">
    <property type="entry name" value="FlgT, N-terminal domain"/>
    <property type="match status" value="1"/>
</dbReference>
<dbReference type="Pfam" id="PF16539">
    <property type="entry name" value="FlgT_M"/>
    <property type="match status" value="1"/>
</dbReference>
<evidence type="ECO:0000259" key="2">
    <source>
        <dbReference type="Pfam" id="PF16538"/>
    </source>
</evidence>
<evidence type="ECO:0000259" key="3">
    <source>
        <dbReference type="Pfam" id="PF16539"/>
    </source>
</evidence>
<evidence type="ECO:0000259" key="4">
    <source>
        <dbReference type="Pfam" id="PF16548"/>
    </source>
</evidence>